<feature type="transmembrane region" description="Helical" evidence="2">
    <location>
        <begin position="21"/>
        <end position="41"/>
    </location>
</feature>
<dbReference type="KEGG" id="palo:E6C60_2508"/>
<evidence type="ECO:0000313" key="4">
    <source>
        <dbReference type="Proteomes" id="UP000300879"/>
    </source>
</evidence>
<keyword evidence="2" id="KW-1133">Transmembrane helix</keyword>
<sequence>MARKDMPLDQEESSGGLEKSLLFLIPIMFTIVLVGVLLTLFNIDFRNSAMNLGNKIPIVKDWIPGPELTPEEAAAQDKEDSTAKELEALKQQLAEREQELEEMTSQKNSQETKAAELQAQLDAAQNEAAAEETEDPYFQQISDLAKMYAGMSPSKAAPIIESLMKEEMVLILGAMKNDPRAAILEKMNPQTAADATMLLKDAKPARDQAIAALQSRLAKEEQDVSDSQRSSLDQNELSQTFSRMAPKSAAELLIQTYKITPDKAITILKSVDDAARAKILDELSGAEPEMAARILNRLMGAQ</sequence>
<dbReference type="SUPFAM" id="SSF158791">
    <property type="entry name" value="MgtE N-terminal domain-like"/>
    <property type="match status" value="1"/>
</dbReference>
<proteinExistence type="predicted"/>
<dbReference type="Proteomes" id="UP000300879">
    <property type="component" value="Chromosome"/>
</dbReference>
<accession>A0A4P8XND1</accession>
<protein>
    <recommendedName>
        <fullName evidence="5">Flagellar motility protein MotE, a chaperone for MotC folding</fullName>
    </recommendedName>
</protein>
<evidence type="ECO:0008006" key="5">
    <source>
        <dbReference type="Google" id="ProtNLM"/>
    </source>
</evidence>
<evidence type="ECO:0000313" key="3">
    <source>
        <dbReference type="EMBL" id="QCT03220.1"/>
    </source>
</evidence>
<name>A0A4P8XND1_9BACL</name>
<evidence type="ECO:0000256" key="1">
    <source>
        <dbReference type="SAM" id="MobiDB-lite"/>
    </source>
</evidence>
<dbReference type="OrthoDB" id="2381574at2"/>
<feature type="compositionally biased region" description="Polar residues" evidence="1">
    <location>
        <begin position="103"/>
        <end position="112"/>
    </location>
</feature>
<dbReference type="RefSeq" id="WP_138226125.1">
    <property type="nucleotide sequence ID" value="NZ_CP040396.1"/>
</dbReference>
<keyword evidence="2" id="KW-0812">Transmembrane</keyword>
<keyword evidence="4" id="KW-1185">Reference proteome</keyword>
<dbReference type="EMBL" id="CP040396">
    <property type="protein sequence ID" value="QCT03220.1"/>
    <property type="molecule type" value="Genomic_DNA"/>
</dbReference>
<feature type="region of interest" description="Disordered" evidence="1">
    <location>
        <begin position="95"/>
        <end position="114"/>
    </location>
</feature>
<keyword evidence="2" id="KW-0472">Membrane</keyword>
<dbReference type="AlphaFoldDB" id="A0A4P8XND1"/>
<dbReference type="Gene3D" id="1.10.220.30">
    <property type="match status" value="1"/>
</dbReference>
<reference evidence="3 4" key="1">
    <citation type="submission" date="2019-05" db="EMBL/GenBank/DDBJ databases">
        <authorList>
            <person name="Chen C."/>
        </authorList>
    </citation>
    <scope>NUCLEOTIDE SEQUENCE [LARGE SCALE GENOMIC DNA]</scope>
    <source>
        <strain evidence="3 4">HB172198</strain>
    </source>
</reference>
<evidence type="ECO:0000256" key="2">
    <source>
        <dbReference type="SAM" id="Phobius"/>
    </source>
</evidence>
<organism evidence="3 4">
    <name type="scientific">Paenibacillus algicola</name>
    <dbReference type="NCBI Taxonomy" id="2565926"/>
    <lineage>
        <taxon>Bacteria</taxon>
        <taxon>Bacillati</taxon>
        <taxon>Bacillota</taxon>
        <taxon>Bacilli</taxon>
        <taxon>Bacillales</taxon>
        <taxon>Paenibacillaceae</taxon>
        <taxon>Paenibacillus</taxon>
    </lineage>
</organism>
<gene>
    <name evidence="3" type="ORF">E6C60_2508</name>
</gene>